<organism evidence="2 3">
    <name type="scientific">Pseudopedobacter saltans (strain ATCC 51119 / DSM 12145 / JCM 21818 / CCUG 39354 / LMG 10337 / NBRC 100064 / NCIMB 13643)</name>
    <name type="common">Pedobacter saltans</name>
    <dbReference type="NCBI Taxonomy" id="762903"/>
    <lineage>
        <taxon>Bacteria</taxon>
        <taxon>Pseudomonadati</taxon>
        <taxon>Bacteroidota</taxon>
        <taxon>Sphingobacteriia</taxon>
        <taxon>Sphingobacteriales</taxon>
        <taxon>Sphingobacteriaceae</taxon>
        <taxon>Pseudopedobacter</taxon>
    </lineage>
</organism>
<dbReference type="InterPro" id="IPR032185">
    <property type="entry name" value="DUF5017"/>
</dbReference>
<reference evidence="3" key="2">
    <citation type="submission" date="2011-02" db="EMBL/GenBank/DDBJ databases">
        <title>The complete genome of Pedobacter saltans DSM 12145.</title>
        <authorList>
            <consortium name="US DOE Joint Genome Institute (JGI-PGF)"/>
            <person name="Lucas S."/>
            <person name="Copeland A."/>
            <person name="Lapidus A."/>
            <person name="Bruce D."/>
            <person name="Goodwin L."/>
            <person name="Pitluck S."/>
            <person name="Kyrpides N."/>
            <person name="Mavromatis K."/>
            <person name="Pagani I."/>
            <person name="Ivanova N."/>
            <person name="Ovchinnikova G."/>
            <person name="Lu M."/>
            <person name="Detter J.C."/>
            <person name="Han C."/>
            <person name="Land M."/>
            <person name="Hauser L."/>
            <person name="Markowitz V."/>
            <person name="Cheng J.-F."/>
            <person name="Hugenholtz P."/>
            <person name="Woyke T."/>
            <person name="Wu D."/>
            <person name="Tindall B."/>
            <person name="Pomrenke H.G."/>
            <person name="Brambilla E."/>
            <person name="Klenk H.-P."/>
            <person name="Eisen J.A."/>
        </authorList>
    </citation>
    <scope>NUCLEOTIDE SEQUENCE [LARGE SCALE GENOMIC DNA]</scope>
    <source>
        <strain evidence="3">ATCC 51119 / DSM 12145 / JCM 21818 / LMG 10337 / NBRC 100064 / NCIMB 13643</strain>
    </source>
</reference>
<evidence type="ECO:0000313" key="2">
    <source>
        <dbReference type="EMBL" id="ADY51292.1"/>
    </source>
</evidence>
<dbReference type="OrthoDB" id="761627at2"/>
<name>F0S8K8_PSESL</name>
<gene>
    <name evidence="2" type="ordered locus">Pedsa_0716</name>
</gene>
<dbReference type="EMBL" id="CP002545">
    <property type="protein sequence ID" value="ADY51292.1"/>
    <property type="molecule type" value="Genomic_DNA"/>
</dbReference>
<dbReference type="HOGENOM" id="CLU_1467034_0_0_10"/>
<dbReference type="Proteomes" id="UP000000310">
    <property type="component" value="Chromosome"/>
</dbReference>
<proteinExistence type="predicted"/>
<evidence type="ECO:0000313" key="3">
    <source>
        <dbReference type="Proteomes" id="UP000000310"/>
    </source>
</evidence>
<dbReference type="Pfam" id="PF16409">
    <property type="entry name" value="DUF5017"/>
    <property type="match status" value="1"/>
</dbReference>
<feature type="domain" description="DUF5017" evidence="1">
    <location>
        <begin position="24"/>
        <end position="132"/>
    </location>
</feature>
<dbReference type="STRING" id="762903.Pedsa_0716"/>
<accession>F0S8K8</accession>
<protein>
    <recommendedName>
        <fullName evidence="1">DUF5017 domain-containing protein</fullName>
    </recommendedName>
</protein>
<dbReference type="KEGG" id="psn:Pedsa_0716"/>
<keyword evidence="3" id="KW-1185">Reference proteome</keyword>
<dbReference type="RefSeq" id="WP_013631793.1">
    <property type="nucleotide sequence ID" value="NC_015177.1"/>
</dbReference>
<sequence length="184" mass="20628">MRNYFSKILQVMTVITFLVLHNVYAQKDKTTLSFNTSVQYGSQSNNLSVLISTDFNGDYSLESIKSATWEDITKKIKLATDKILAESGEIDLAKNLVAGKPLYLAFKYNGQASTKPSQRGWGISNVTINYKGETKTLPIKDFKIVDNKENHEGATWIKGADMMRFRSNQSVKASESWAIVKIGE</sequence>
<dbReference type="AlphaFoldDB" id="F0S8K8"/>
<reference evidence="2 3" key="1">
    <citation type="journal article" date="2011" name="Stand. Genomic Sci.">
        <title>Complete genome sequence of the gliding, heparinolytic Pedobacter saltans type strain (113).</title>
        <authorList>
            <person name="Liolios K."/>
            <person name="Sikorski J."/>
            <person name="Lu M."/>
            <person name="Nolan M."/>
            <person name="Lapidus A."/>
            <person name="Lucas S."/>
            <person name="Hammon N."/>
            <person name="Deshpande S."/>
            <person name="Cheng J.F."/>
            <person name="Tapia R."/>
            <person name="Han C."/>
            <person name="Goodwin L."/>
            <person name="Pitluck S."/>
            <person name="Huntemann M."/>
            <person name="Ivanova N."/>
            <person name="Pagani I."/>
            <person name="Mavromatis K."/>
            <person name="Ovchinikova G."/>
            <person name="Pati A."/>
            <person name="Chen A."/>
            <person name="Palaniappan K."/>
            <person name="Land M."/>
            <person name="Hauser L."/>
            <person name="Brambilla E.M."/>
            <person name="Kotsyurbenko O."/>
            <person name="Rohde M."/>
            <person name="Tindall B.J."/>
            <person name="Abt B."/>
            <person name="Goker M."/>
            <person name="Detter J.C."/>
            <person name="Woyke T."/>
            <person name="Bristow J."/>
            <person name="Eisen J.A."/>
            <person name="Markowitz V."/>
            <person name="Hugenholtz P."/>
            <person name="Klenk H.P."/>
            <person name="Kyrpides N.C."/>
        </authorList>
    </citation>
    <scope>NUCLEOTIDE SEQUENCE [LARGE SCALE GENOMIC DNA]</scope>
    <source>
        <strain evidence="3">ATCC 51119 / DSM 12145 / JCM 21818 / LMG 10337 / NBRC 100064 / NCIMB 13643</strain>
    </source>
</reference>
<evidence type="ECO:0000259" key="1">
    <source>
        <dbReference type="Pfam" id="PF16409"/>
    </source>
</evidence>